<feature type="domain" description="Acyltransferase 3" evidence="3">
    <location>
        <begin position="12"/>
        <end position="353"/>
    </location>
</feature>
<dbReference type="GO" id="GO:0016787">
    <property type="term" value="F:hydrolase activity"/>
    <property type="evidence" value="ECO:0007669"/>
    <property type="project" value="UniProtKB-KW"/>
</dbReference>
<feature type="transmembrane region" description="Helical" evidence="2">
    <location>
        <begin position="339"/>
        <end position="360"/>
    </location>
</feature>
<feature type="transmembrane region" description="Helical" evidence="2">
    <location>
        <begin position="264"/>
        <end position="282"/>
    </location>
</feature>
<feature type="transmembrane region" description="Helical" evidence="2">
    <location>
        <begin position="93"/>
        <end position="126"/>
    </location>
</feature>
<feature type="compositionally biased region" description="Low complexity" evidence="1">
    <location>
        <begin position="379"/>
        <end position="389"/>
    </location>
</feature>
<feature type="transmembrane region" description="Helical" evidence="2">
    <location>
        <begin position="302"/>
        <end position="319"/>
    </location>
</feature>
<dbReference type="InterPro" id="IPR050879">
    <property type="entry name" value="Acyltransferase_3"/>
</dbReference>
<dbReference type="AlphaFoldDB" id="A0A1M4XTD9"/>
<accession>A0A1M4XTD9</accession>
<dbReference type="OrthoDB" id="9796461at2"/>
<keyword evidence="5" id="KW-1185">Reference proteome</keyword>
<dbReference type="PANTHER" id="PTHR23028">
    <property type="entry name" value="ACETYLTRANSFERASE"/>
    <property type="match status" value="1"/>
</dbReference>
<evidence type="ECO:0000256" key="2">
    <source>
        <dbReference type="SAM" id="Phobius"/>
    </source>
</evidence>
<feature type="transmembrane region" description="Helical" evidence="2">
    <location>
        <begin position="240"/>
        <end position="258"/>
    </location>
</feature>
<feature type="transmembrane region" description="Helical" evidence="2">
    <location>
        <begin position="167"/>
        <end position="189"/>
    </location>
</feature>
<feature type="transmembrane region" description="Helical" evidence="2">
    <location>
        <begin position="12"/>
        <end position="31"/>
    </location>
</feature>
<gene>
    <name evidence="4" type="ORF">SAMN05444320_102119</name>
</gene>
<feature type="transmembrane region" description="Helical" evidence="2">
    <location>
        <begin position="209"/>
        <end position="228"/>
    </location>
</feature>
<keyword evidence="4" id="KW-0808">Transferase</keyword>
<evidence type="ECO:0000259" key="3">
    <source>
        <dbReference type="Pfam" id="PF01757"/>
    </source>
</evidence>
<keyword evidence="2" id="KW-0472">Membrane</keyword>
<evidence type="ECO:0000256" key="1">
    <source>
        <dbReference type="SAM" id="MobiDB-lite"/>
    </source>
</evidence>
<feature type="transmembrane region" description="Helical" evidence="2">
    <location>
        <begin position="51"/>
        <end position="72"/>
    </location>
</feature>
<dbReference type="PANTHER" id="PTHR23028:SF53">
    <property type="entry name" value="ACYL_TRANSF_3 DOMAIN-CONTAINING PROTEIN"/>
    <property type="match status" value="1"/>
</dbReference>
<dbReference type="Proteomes" id="UP000184501">
    <property type="component" value="Unassembled WGS sequence"/>
</dbReference>
<dbReference type="STRING" id="2017.SAMN05444320_102119"/>
<keyword evidence="2" id="KW-1133">Transmembrane helix</keyword>
<protein>
    <submittedName>
        <fullName evidence="4">Peptidoglycan/LPS O-acetylase OafA/YrhL, contains acyltransferase and SGNH-hydrolase domains</fullName>
    </submittedName>
</protein>
<proteinExistence type="predicted"/>
<evidence type="ECO:0000313" key="4">
    <source>
        <dbReference type="EMBL" id="SHE96837.1"/>
    </source>
</evidence>
<evidence type="ECO:0000313" key="5">
    <source>
        <dbReference type="Proteomes" id="UP000184501"/>
    </source>
</evidence>
<dbReference type="RefSeq" id="WP_073480431.1">
    <property type="nucleotide sequence ID" value="NZ_FQVN01000002.1"/>
</dbReference>
<organism evidence="4 5">
    <name type="scientific">Streptoalloteichus hindustanus</name>
    <dbReference type="NCBI Taxonomy" id="2017"/>
    <lineage>
        <taxon>Bacteria</taxon>
        <taxon>Bacillati</taxon>
        <taxon>Actinomycetota</taxon>
        <taxon>Actinomycetes</taxon>
        <taxon>Pseudonocardiales</taxon>
        <taxon>Pseudonocardiaceae</taxon>
        <taxon>Streptoalloteichus</taxon>
    </lineage>
</organism>
<dbReference type="EMBL" id="FQVN01000002">
    <property type="protein sequence ID" value="SHE96837.1"/>
    <property type="molecule type" value="Genomic_DNA"/>
</dbReference>
<reference evidence="4 5" key="1">
    <citation type="submission" date="2016-11" db="EMBL/GenBank/DDBJ databases">
        <authorList>
            <person name="Jaros S."/>
            <person name="Januszkiewicz K."/>
            <person name="Wedrychowicz H."/>
        </authorList>
    </citation>
    <scope>NUCLEOTIDE SEQUENCE [LARGE SCALE GENOMIC DNA]</scope>
    <source>
        <strain evidence="4 5">DSM 44523</strain>
    </source>
</reference>
<name>A0A1M4XTD9_STRHI</name>
<dbReference type="GO" id="GO:0016020">
    <property type="term" value="C:membrane"/>
    <property type="evidence" value="ECO:0007669"/>
    <property type="project" value="TreeGrafter"/>
</dbReference>
<sequence>MQTARQVRNLPSLTGLRFAAMLPVFLVHVALEGVFSADSANWGFLNGLGTSGYVAVSSFFVLSGFVITWSFDQRDTLRGFYRRRLARVLPNHVVVFGIALVLMAAFRMAVGLPNALAQLLLVQAWIPDYSYLDFGNSVSWSLSVDVVFYGLFPAIILVARKIRPRHLWYWAGVAVLGVVLVSTVAMFLLPAEPVRPLGEISESQYWLIHFLPVSRLFECLLGVVMARIVQNGQWIGLRPLWAFALLLAAYAITFLVPYPYRLTSVTVAPLGLLIASLAVADVEGRRTLLSYRFLVRLGELSYAFYLLHNLVVRFGHLAFGGEEVDGETVGRTWSTPVALALIVAAFALSLGAAWLLHTFVEKPAVRRWSKAGPRPPAEPAVAPAGATAS</sequence>
<keyword evidence="4" id="KW-0012">Acyltransferase</keyword>
<dbReference type="InterPro" id="IPR002656">
    <property type="entry name" value="Acyl_transf_3_dom"/>
</dbReference>
<dbReference type="GO" id="GO:0009103">
    <property type="term" value="P:lipopolysaccharide biosynthetic process"/>
    <property type="evidence" value="ECO:0007669"/>
    <property type="project" value="TreeGrafter"/>
</dbReference>
<feature type="region of interest" description="Disordered" evidence="1">
    <location>
        <begin position="369"/>
        <end position="389"/>
    </location>
</feature>
<dbReference type="GO" id="GO:0016747">
    <property type="term" value="F:acyltransferase activity, transferring groups other than amino-acyl groups"/>
    <property type="evidence" value="ECO:0007669"/>
    <property type="project" value="InterPro"/>
</dbReference>
<keyword evidence="2" id="KW-0812">Transmembrane</keyword>
<feature type="transmembrane region" description="Helical" evidence="2">
    <location>
        <begin position="138"/>
        <end position="160"/>
    </location>
</feature>
<dbReference type="Pfam" id="PF01757">
    <property type="entry name" value="Acyl_transf_3"/>
    <property type="match status" value="1"/>
</dbReference>
<keyword evidence="4" id="KW-0378">Hydrolase</keyword>